<evidence type="ECO:0000313" key="2">
    <source>
        <dbReference type="EMBL" id="VVO32744.1"/>
    </source>
</evidence>
<gene>
    <name evidence="2" type="ORF">PS712_05147</name>
</gene>
<dbReference type="EMBL" id="CABVIB010000037">
    <property type="protein sequence ID" value="VVO32744.1"/>
    <property type="molecule type" value="Genomic_DNA"/>
</dbReference>
<feature type="chain" id="PRO_5023115063" evidence="1">
    <location>
        <begin position="23"/>
        <end position="112"/>
    </location>
</feature>
<name>A0A5E7F176_PSEFL</name>
<dbReference type="AlphaFoldDB" id="A0A5E7F176"/>
<proteinExistence type="predicted"/>
<evidence type="ECO:0000256" key="1">
    <source>
        <dbReference type="SAM" id="SignalP"/>
    </source>
</evidence>
<sequence length="112" mass="11720" precursor="true">MTGFKNLLLAFTVLGASAAAHAGDDNFGSLTFGETSGKVKKSRVLSRSSVNVVPDGSSAWGASLGQQNVHSGYSATYANVSVSHNGIKLRHEDLMGRYDLSYPVGISKPLSC</sequence>
<reference evidence="2 3" key="1">
    <citation type="submission" date="2019-09" db="EMBL/GenBank/DDBJ databases">
        <authorList>
            <person name="Chandra G."/>
            <person name="Truman W A."/>
        </authorList>
    </citation>
    <scope>NUCLEOTIDE SEQUENCE [LARGE SCALE GENOMIC DNA]</scope>
    <source>
        <strain evidence="2">PS712</strain>
    </source>
</reference>
<protein>
    <submittedName>
        <fullName evidence="2">Uncharacterized protein</fullName>
    </submittedName>
</protein>
<organism evidence="2 3">
    <name type="scientific">Pseudomonas fluorescens</name>
    <dbReference type="NCBI Taxonomy" id="294"/>
    <lineage>
        <taxon>Bacteria</taxon>
        <taxon>Pseudomonadati</taxon>
        <taxon>Pseudomonadota</taxon>
        <taxon>Gammaproteobacteria</taxon>
        <taxon>Pseudomonadales</taxon>
        <taxon>Pseudomonadaceae</taxon>
        <taxon>Pseudomonas</taxon>
    </lineage>
</organism>
<keyword evidence="1" id="KW-0732">Signal</keyword>
<evidence type="ECO:0000313" key="3">
    <source>
        <dbReference type="Proteomes" id="UP000326018"/>
    </source>
</evidence>
<dbReference type="OrthoDB" id="6896482at2"/>
<feature type="signal peptide" evidence="1">
    <location>
        <begin position="1"/>
        <end position="22"/>
    </location>
</feature>
<accession>A0A5E7F176</accession>
<dbReference type="Proteomes" id="UP000326018">
    <property type="component" value="Unassembled WGS sequence"/>
</dbReference>
<dbReference type="RefSeq" id="WP_150704899.1">
    <property type="nucleotide sequence ID" value="NZ_CABVIB010000037.1"/>
</dbReference>
<dbReference type="Gene3D" id="2.40.160.20">
    <property type="match status" value="1"/>
</dbReference>